<gene>
    <name evidence="2" type="ORF">TWF481_000137</name>
</gene>
<keyword evidence="3" id="KW-1185">Reference proteome</keyword>
<feature type="compositionally biased region" description="Basic and acidic residues" evidence="1">
    <location>
        <begin position="764"/>
        <end position="777"/>
    </location>
</feature>
<sequence length="809" mass="88278">MAETTDDLACEDYGGGDHWEFVREPTPASERISRNNVPAFEFPTAFDYFSLEAPDGRAVYFDSTPDALEGAEKLVLGDLGEPKRYSKAIFTTGHRKRLPRYGNQRGRVFPGDNLQFIGSNARAVGYYRLFTSQRQLNVDGSFALLVTINAPNEDVVLLTAAGEEEAPELNPETWIERQEKDTNFQAIGAGNTIPSTEKVYPSEDNSFNRATSRITEARTGRGGTAAANNPIITEPEPANNIITTEFIEEYQPYEESSSSNLFAESPRQAIEEDVIVTAQEPVLAREDSASSRNSLLEGAEAISDEELINIVSTKGDAGIGEIGGRTTQSPVIITPDAEHDEIAAAIEEVQRSQDRSVGYNQDISDAEFSGFFPNIPKDVKSSRSFGPAVVQPGEEDELIADPYDADIRAISGGNTYVEDLTPSVDAGVIGVSRGQQSIIYPPGQQAVAEQPFGTEGLEDGSPELAQWNVDVNAIEEDESVLSHPPGLGDLPRERSFDEIARQIGASTVSDGADANEGAAEIIGVEESIIDPPLRQLPRSSGMDEPLRLLQELGLSNPDIDADAQAFFESPRRFLNQEPSMRDEGALPYDLKPRRWGQTLTGTGTDSIPVIVPLSTRNRDQQDPWIPEVPSIDSTSRSRLSLSSGAFMNQPLVAPAGRKPLRLGNNAYQPTAHAADEQAQPQLSNQPETTAIDTGEEMPAQILAPLLEADEPTLNEPEEEKVQTVSEISQEVVDDEGEWNVVGRRTRPRRRGGRGGQTNQAESTRPTEREPDFWERIADTPARLSRNRGNGAGWSQNFGPNGQGGRRNYE</sequence>
<feature type="region of interest" description="Disordered" evidence="1">
    <location>
        <begin position="740"/>
        <end position="809"/>
    </location>
</feature>
<dbReference type="Proteomes" id="UP001370758">
    <property type="component" value="Unassembled WGS sequence"/>
</dbReference>
<evidence type="ECO:0000313" key="2">
    <source>
        <dbReference type="EMBL" id="KAK6511216.1"/>
    </source>
</evidence>
<protein>
    <submittedName>
        <fullName evidence="2">Uncharacterized protein</fullName>
    </submittedName>
</protein>
<accession>A0AAV9WSF1</accession>
<feature type="compositionally biased region" description="Gly residues" evidence="1">
    <location>
        <begin position="800"/>
        <end position="809"/>
    </location>
</feature>
<proteinExistence type="predicted"/>
<dbReference type="EMBL" id="JAVHJL010000001">
    <property type="protein sequence ID" value="KAK6511216.1"/>
    <property type="molecule type" value="Genomic_DNA"/>
</dbReference>
<comment type="caution">
    <text evidence="2">The sequence shown here is derived from an EMBL/GenBank/DDBJ whole genome shotgun (WGS) entry which is preliminary data.</text>
</comment>
<reference evidence="2 3" key="1">
    <citation type="submission" date="2023-08" db="EMBL/GenBank/DDBJ databases">
        <authorList>
            <person name="Palmer J.M."/>
        </authorList>
    </citation>
    <scope>NUCLEOTIDE SEQUENCE [LARGE SCALE GENOMIC DNA]</scope>
    <source>
        <strain evidence="2 3">TWF481</strain>
    </source>
</reference>
<name>A0AAV9WSF1_9PEZI</name>
<feature type="compositionally biased region" description="Basic residues" evidence="1">
    <location>
        <begin position="743"/>
        <end position="752"/>
    </location>
</feature>
<organism evidence="2 3">
    <name type="scientific">Arthrobotrys musiformis</name>
    <dbReference type="NCBI Taxonomy" id="47236"/>
    <lineage>
        <taxon>Eukaryota</taxon>
        <taxon>Fungi</taxon>
        <taxon>Dikarya</taxon>
        <taxon>Ascomycota</taxon>
        <taxon>Pezizomycotina</taxon>
        <taxon>Orbiliomycetes</taxon>
        <taxon>Orbiliales</taxon>
        <taxon>Orbiliaceae</taxon>
        <taxon>Arthrobotrys</taxon>
    </lineage>
</organism>
<evidence type="ECO:0000313" key="3">
    <source>
        <dbReference type="Proteomes" id="UP001370758"/>
    </source>
</evidence>
<dbReference type="AlphaFoldDB" id="A0AAV9WSF1"/>
<evidence type="ECO:0000256" key="1">
    <source>
        <dbReference type="SAM" id="MobiDB-lite"/>
    </source>
</evidence>